<dbReference type="EMBL" id="MHUL01000049">
    <property type="protein sequence ID" value="OHA75859.1"/>
    <property type="molecule type" value="Genomic_DNA"/>
</dbReference>
<name>A0A1G2RTZ2_9BACT</name>
<gene>
    <name evidence="1" type="ORF">A3J30_03305</name>
</gene>
<evidence type="ECO:0000313" key="2">
    <source>
        <dbReference type="Proteomes" id="UP000178222"/>
    </source>
</evidence>
<protein>
    <submittedName>
        <fullName evidence="1">Uncharacterized protein</fullName>
    </submittedName>
</protein>
<proteinExistence type="predicted"/>
<evidence type="ECO:0000313" key="1">
    <source>
        <dbReference type="EMBL" id="OHA75859.1"/>
    </source>
</evidence>
<accession>A0A1G2RTZ2</accession>
<comment type="caution">
    <text evidence="1">The sequence shown here is derived from an EMBL/GenBank/DDBJ whole genome shotgun (WGS) entry which is preliminary data.</text>
</comment>
<reference evidence="1 2" key="1">
    <citation type="journal article" date="2016" name="Nat. Commun.">
        <title>Thousands of microbial genomes shed light on interconnected biogeochemical processes in an aquifer system.</title>
        <authorList>
            <person name="Anantharaman K."/>
            <person name="Brown C.T."/>
            <person name="Hug L.A."/>
            <person name="Sharon I."/>
            <person name="Castelle C.J."/>
            <person name="Probst A.J."/>
            <person name="Thomas B.C."/>
            <person name="Singh A."/>
            <person name="Wilkins M.J."/>
            <person name="Karaoz U."/>
            <person name="Brodie E.L."/>
            <person name="Williams K.H."/>
            <person name="Hubbard S.S."/>
            <person name="Banfield J.F."/>
        </authorList>
    </citation>
    <scope>NUCLEOTIDE SEQUENCE [LARGE SCALE GENOMIC DNA]</scope>
</reference>
<organism evidence="1 2">
    <name type="scientific">Candidatus Wildermuthbacteria bacterium RIFCSPLOWO2_02_FULL_47_9c</name>
    <dbReference type="NCBI Taxonomy" id="1802466"/>
    <lineage>
        <taxon>Bacteria</taxon>
        <taxon>Candidatus Wildermuthiibacteriota</taxon>
    </lineage>
</organism>
<dbReference type="AlphaFoldDB" id="A0A1G2RTZ2"/>
<dbReference type="Proteomes" id="UP000178222">
    <property type="component" value="Unassembled WGS sequence"/>
</dbReference>
<sequence length="62" mass="7352">MEEVETALEETAQGVREKVENLAAGERLFLLQKILLPCLHLGQEEEWCRQPQKRWKNMQIRC</sequence>